<comment type="caution">
    <text evidence="5">The sequence shown here is derived from an EMBL/GenBank/DDBJ whole genome shotgun (WGS) entry which is preliminary data.</text>
</comment>
<organism evidence="5 6">
    <name type="scientific">Larkinella terrae</name>
    <dbReference type="NCBI Taxonomy" id="2025311"/>
    <lineage>
        <taxon>Bacteria</taxon>
        <taxon>Pseudomonadati</taxon>
        <taxon>Bacteroidota</taxon>
        <taxon>Cytophagia</taxon>
        <taxon>Cytophagales</taxon>
        <taxon>Spirosomataceae</taxon>
        <taxon>Larkinella</taxon>
    </lineage>
</organism>
<accession>A0A7K0ELM8</accession>
<dbReference type="GO" id="GO:0004252">
    <property type="term" value="F:serine-type endopeptidase activity"/>
    <property type="evidence" value="ECO:0007669"/>
    <property type="project" value="UniProtKB-UniRule"/>
</dbReference>
<dbReference type="InterPro" id="IPR000209">
    <property type="entry name" value="Peptidase_S8/S53_dom"/>
</dbReference>
<evidence type="ECO:0000256" key="1">
    <source>
        <dbReference type="ARBA" id="ARBA00011073"/>
    </source>
</evidence>
<dbReference type="Pfam" id="PF00082">
    <property type="entry name" value="Peptidase_S8"/>
    <property type="match status" value="1"/>
</dbReference>
<dbReference type="OrthoDB" id="1489285at2"/>
<evidence type="ECO:0000259" key="4">
    <source>
        <dbReference type="Pfam" id="PF00082"/>
    </source>
</evidence>
<keyword evidence="2" id="KW-0378">Hydrolase</keyword>
<protein>
    <submittedName>
        <fullName evidence="5">S8 family serine peptidase</fullName>
    </submittedName>
</protein>
<feature type="active site" description="Charge relay system" evidence="2">
    <location>
        <position position="183"/>
    </location>
</feature>
<keyword evidence="3" id="KW-0732">Signal</keyword>
<dbReference type="Proteomes" id="UP000441754">
    <property type="component" value="Unassembled WGS sequence"/>
</dbReference>
<dbReference type="PROSITE" id="PS51892">
    <property type="entry name" value="SUBTILASE"/>
    <property type="match status" value="1"/>
</dbReference>
<feature type="domain" description="Peptidase S8/S53" evidence="4">
    <location>
        <begin position="178"/>
        <end position="476"/>
    </location>
</feature>
<keyword evidence="2" id="KW-0645">Protease</keyword>
<dbReference type="Gene3D" id="3.40.50.200">
    <property type="entry name" value="Peptidase S8/S53 domain"/>
    <property type="match status" value="1"/>
</dbReference>
<sequence length="503" mass="54607">MRNSLVLLTIGSILFGFASCQKQTAPPNYAVDQNIILFRTDKLRGGWSSIPVQKQLRMIDSANALLKKAGKDTMKIARWCACDSSLILLEGKDLDDLKINGRELADGTRPSGGVSGDPPYDISFNSGNNTLIWPQLIGESSLNYVTQLPYEPANKDAFGPNTGPFTPTLSPNTTTPFIIAITDTGIRPGPWLGGLLNFFWVNPNETPGKDIDRNGMKGDMGGWNFINNSPNLYDSVGHGTRVSSLIHEQLTGSEWAQRNVRFMFLKTFKHNGKGILFDNLCAMSYARQKGAKIINASWGYYNPSQSKLLAYFIKELSSSGVLVVAAAGNADSTADASAKLYWGVAPNNLRNSGLNPFWPACFSGSFSNVITATTLNAETKVALKDRNIPSNQLIGPCGNQNYSASYVNIGVLNNQPHTAGSAYSFCQIVDILNQGKSTSGSSYAAPVVTGKIAAYAGPNWSSSKDILYQKLLQTTSVYGSVLKTDPKFVPFTTNGFYVFREDK</sequence>
<keyword evidence="6" id="KW-1185">Reference proteome</keyword>
<dbReference type="PANTHER" id="PTHR43399">
    <property type="entry name" value="SUBTILISIN-RELATED"/>
    <property type="match status" value="1"/>
</dbReference>
<feature type="signal peptide" evidence="3">
    <location>
        <begin position="1"/>
        <end position="18"/>
    </location>
</feature>
<feature type="active site" description="Charge relay system" evidence="2">
    <location>
        <position position="238"/>
    </location>
</feature>
<proteinExistence type="inferred from homology"/>
<dbReference type="SUPFAM" id="SSF52743">
    <property type="entry name" value="Subtilisin-like"/>
    <property type="match status" value="1"/>
</dbReference>
<name>A0A7K0ELM8_9BACT</name>
<evidence type="ECO:0000256" key="2">
    <source>
        <dbReference type="PROSITE-ProRule" id="PRU01240"/>
    </source>
</evidence>
<evidence type="ECO:0000256" key="3">
    <source>
        <dbReference type="SAM" id="SignalP"/>
    </source>
</evidence>
<dbReference type="PANTHER" id="PTHR43399:SF4">
    <property type="entry name" value="CELL WALL-ASSOCIATED PROTEASE"/>
    <property type="match status" value="1"/>
</dbReference>
<keyword evidence="2" id="KW-0720">Serine protease</keyword>
<feature type="chain" id="PRO_5029551560" evidence="3">
    <location>
        <begin position="19"/>
        <end position="503"/>
    </location>
</feature>
<dbReference type="AlphaFoldDB" id="A0A7K0ELM8"/>
<dbReference type="InterPro" id="IPR051048">
    <property type="entry name" value="Peptidase_S8/S53_subtilisin"/>
</dbReference>
<dbReference type="PROSITE" id="PS51257">
    <property type="entry name" value="PROKAR_LIPOPROTEIN"/>
    <property type="match status" value="1"/>
</dbReference>
<feature type="active site" description="Charge relay system" evidence="2">
    <location>
        <position position="442"/>
    </location>
</feature>
<evidence type="ECO:0000313" key="5">
    <source>
        <dbReference type="EMBL" id="MRS62612.1"/>
    </source>
</evidence>
<gene>
    <name evidence="5" type="ORF">GJJ30_15015</name>
</gene>
<dbReference type="RefSeq" id="WP_154175992.1">
    <property type="nucleotide sequence ID" value="NZ_WJXZ01000009.1"/>
</dbReference>
<dbReference type="EMBL" id="WJXZ01000009">
    <property type="protein sequence ID" value="MRS62612.1"/>
    <property type="molecule type" value="Genomic_DNA"/>
</dbReference>
<reference evidence="5 6" key="1">
    <citation type="journal article" date="2018" name="Antonie Van Leeuwenhoek">
        <title>Larkinella terrae sp. nov., isolated from soil on Jeju Island, South Korea.</title>
        <authorList>
            <person name="Ten L.N."/>
            <person name="Jeon J."/>
            <person name="Park S.J."/>
            <person name="Park S."/>
            <person name="Lee S.Y."/>
            <person name="Kim M.K."/>
            <person name="Jung H.Y."/>
        </authorList>
    </citation>
    <scope>NUCLEOTIDE SEQUENCE [LARGE SCALE GENOMIC DNA]</scope>
    <source>
        <strain evidence="5 6">KCTC 52001</strain>
    </source>
</reference>
<comment type="similarity">
    <text evidence="1 2">Belongs to the peptidase S8 family.</text>
</comment>
<evidence type="ECO:0000313" key="6">
    <source>
        <dbReference type="Proteomes" id="UP000441754"/>
    </source>
</evidence>
<dbReference type="InterPro" id="IPR036852">
    <property type="entry name" value="Peptidase_S8/S53_dom_sf"/>
</dbReference>
<dbReference type="GO" id="GO:0006508">
    <property type="term" value="P:proteolysis"/>
    <property type="evidence" value="ECO:0007669"/>
    <property type="project" value="UniProtKB-KW"/>
</dbReference>